<name>A0A8T0ELR1_ARGBR</name>
<dbReference type="EMBL" id="JABXBU010002100">
    <property type="protein sequence ID" value="KAF8775759.1"/>
    <property type="molecule type" value="Genomic_DNA"/>
</dbReference>
<reference evidence="2" key="1">
    <citation type="journal article" date="2020" name="bioRxiv">
        <title>Chromosome-level reference genome of the European wasp spider Argiope bruennichi: a resource for studies on range expansion and evolutionary adaptation.</title>
        <authorList>
            <person name="Sheffer M.M."/>
            <person name="Hoppe A."/>
            <person name="Krehenwinkel H."/>
            <person name="Uhl G."/>
            <person name="Kuss A.W."/>
            <person name="Jensen L."/>
            <person name="Jensen C."/>
            <person name="Gillespie R.G."/>
            <person name="Hoff K.J."/>
            <person name="Prost S."/>
        </authorList>
    </citation>
    <scope>NUCLEOTIDE SEQUENCE</scope>
</reference>
<accession>A0A8T0ELR1</accession>
<sequence>EVVRSHFNHFNHTTDPAGQVSSSHIERQRSKVAQSLLQTEYYDTKAKQRRCGACGLCLSYGSALRASGRPLDSTP</sequence>
<keyword evidence="3" id="KW-1185">Reference proteome</keyword>
<feature type="compositionally biased region" description="Polar residues" evidence="1">
    <location>
        <begin position="8"/>
        <end position="23"/>
    </location>
</feature>
<dbReference type="Proteomes" id="UP000807504">
    <property type="component" value="Unassembled WGS sequence"/>
</dbReference>
<reference evidence="2" key="2">
    <citation type="submission" date="2020-06" db="EMBL/GenBank/DDBJ databases">
        <authorList>
            <person name="Sheffer M."/>
        </authorList>
    </citation>
    <scope>NUCLEOTIDE SEQUENCE</scope>
</reference>
<evidence type="ECO:0000256" key="1">
    <source>
        <dbReference type="SAM" id="MobiDB-lite"/>
    </source>
</evidence>
<feature type="region of interest" description="Disordered" evidence="1">
    <location>
        <begin position="1"/>
        <end position="24"/>
    </location>
</feature>
<dbReference type="AlphaFoldDB" id="A0A8T0ELR1"/>
<gene>
    <name evidence="2" type="ORF">HNY73_015647</name>
</gene>
<proteinExistence type="predicted"/>
<evidence type="ECO:0000313" key="3">
    <source>
        <dbReference type="Proteomes" id="UP000807504"/>
    </source>
</evidence>
<protein>
    <submittedName>
        <fullName evidence="2">Uncharacterized protein</fullName>
    </submittedName>
</protein>
<feature type="non-terminal residue" evidence="2">
    <location>
        <position position="1"/>
    </location>
</feature>
<evidence type="ECO:0000313" key="2">
    <source>
        <dbReference type="EMBL" id="KAF8775759.1"/>
    </source>
</evidence>
<organism evidence="2 3">
    <name type="scientific">Argiope bruennichi</name>
    <name type="common">Wasp spider</name>
    <name type="synonym">Aranea bruennichi</name>
    <dbReference type="NCBI Taxonomy" id="94029"/>
    <lineage>
        <taxon>Eukaryota</taxon>
        <taxon>Metazoa</taxon>
        <taxon>Ecdysozoa</taxon>
        <taxon>Arthropoda</taxon>
        <taxon>Chelicerata</taxon>
        <taxon>Arachnida</taxon>
        <taxon>Araneae</taxon>
        <taxon>Araneomorphae</taxon>
        <taxon>Entelegynae</taxon>
        <taxon>Araneoidea</taxon>
        <taxon>Araneidae</taxon>
        <taxon>Argiope</taxon>
    </lineage>
</organism>
<comment type="caution">
    <text evidence="2">The sequence shown here is derived from an EMBL/GenBank/DDBJ whole genome shotgun (WGS) entry which is preliminary data.</text>
</comment>